<dbReference type="PANTHER" id="PTHR42194">
    <property type="entry name" value="UPF0276 PROTEIN HI_1600"/>
    <property type="match status" value="1"/>
</dbReference>
<dbReference type="NCBIfam" id="NF003818">
    <property type="entry name" value="PRK05409.1"/>
    <property type="match status" value="1"/>
</dbReference>
<proteinExistence type="predicted"/>
<dbReference type="InterPro" id="IPR036237">
    <property type="entry name" value="Xyl_isomerase-like_sf"/>
</dbReference>
<sequence>MHGPPVLGVGLGYRQELRQMILESADVIDFLELITDQYIDGPPHRDAEAVDLSARFPVLLHGVDMSLGTDQAPDAEYVGKIQRLAERVHPEWISDHLCFTQVPGLNLGQLTPLAFTPETARIAARNIKSVAREFDQPFAVENISYYFRVPWSTLSEAEFLTEVVDRADCHLLLDLTNVVNNATNLEYTAEEFLDRIPLERVLQIHLAGGYWHNGVLLDTHSHPVPRDVLELLGSYAPRMPALKAVMIERDQNFPPPAELLAELAGVRGVLAPSWPTALV</sequence>
<dbReference type="InterPro" id="IPR007801">
    <property type="entry name" value="MbnB/TglH/ChrH"/>
</dbReference>
<gene>
    <name evidence="1" type="ORF">OJ254_24975</name>
</gene>
<accession>A0ABY6PGQ5</accession>
<dbReference type="Proteomes" id="UP001164959">
    <property type="component" value="Chromosome"/>
</dbReference>
<keyword evidence="2" id="KW-1185">Reference proteome</keyword>
<protein>
    <submittedName>
        <fullName evidence="1">DUF692 domain-containing protein</fullName>
    </submittedName>
</protein>
<dbReference type="RefSeq" id="WP_265364163.1">
    <property type="nucleotide sequence ID" value="NZ_CP110636.1"/>
</dbReference>
<dbReference type="EMBL" id="CP110636">
    <property type="protein sequence ID" value="UZJ32951.1"/>
    <property type="molecule type" value="Genomic_DNA"/>
</dbReference>
<evidence type="ECO:0000313" key="1">
    <source>
        <dbReference type="EMBL" id="UZJ32951.1"/>
    </source>
</evidence>
<dbReference type="Gene3D" id="3.20.20.150">
    <property type="entry name" value="Divalent-metal-dependent TIM barrel enzymes"/>
    <property type="match status" value="1"/>
</dbReference>
<reference evidence="1" key="1">
    <citation type="submission" date="2022-11" db="EMBL/GenBank/DDBJ databases">
        <title>Identification and genomic analyses of a novel endophytic actinobacterium Streptomyces endophytica sp. nov. with potential for biocontrol of Yam anthracnose.</title>
        <authorList>
            <person name="Huang X."/>
        </authorList>
    </citation>
    <scope>NUCLEOTIDE SEQUENCE</scope>
    <source>
        <strain evidence="1">HNM0140</strain>
    </source>
</reference>
<evidence type="ECO:0000313" key="2">
    <source>
        <dbReference type="Proteomes" id="UP001164959"/>
    </source>
</evidence>
<organism evidence="1 2">
    <name type="scientific">Streptomyces endophytica</name>
    <dbReference type="NCBI Taxonomy" id="2991496"/>
    <lineage>
        <taxon>Bacteria</taxon>
        <taxon>Bacillati</taxon>
        <taxon>Actinomycetota</taxon>
        <taxon>Actinomycetes</taxon>
        <taxon>Kitasatosporales</taxon>
        <taxon>Streptomycetaceae</taxon>
        <taxon>Streptomyces</taxon>
    </lineage>
</organism>
<name>A0ABY6PGQ5_9ACTN</name>
<dbReference type="PANTHER" id="PTHR42194:SF1">
    <property type="entry name" value="UPF0276 PROTEIN HI_1600"/>
    <property type="match status" value="1"/>
</dbReference>
<dbReference type="SUPFAM" id="SSF51658">
    <property type="entry name" value="Xylose isomerase-like"/>
    <property type="match status" value="1"/>
</dbReference>
<dbReference type="Pfam" id="PF05114">
    <property type="entry name" value="MbnB_TglH_ChrH"/>
    <property type="match status" value="1"/>
</dbReference>